<dbReference type="PANTHER" id="PTHR33734:SF22">
    <property type="entry name" value="MEMBRANE-BOUND LYTIC MUREIN TRANSGLYCOSYLASE D"/>
    <property type="match status" value="1"/>
</dbReference>
<organism evidence="3 4">
    <name type="scientific">Ligilactobacillus salitolerans</name>
    <dbReference type="NCBI Taxonomy" id="1808352"/>
    <lineage>
        <taxon>Bacteria</taxon>
        <taxon>Bacillati</taxon>
        <taxon>Bacillota</taxon>
        <taxon>Bacilli</taxon>
        <taxon>Lactobacillales</taxon>
        <taxon>Lactobacillaceae</taxon>
        <taxon>Ligilactobacillus</taxon>
    </lineage>
</organism>
<reference evidence="3 4" key="1">
    <citation type="journal article" date="2019" name="Int. J. Syst. Evol. Microbiol.">
        <title>Lactobacillus salitolerans sp. nov., a novel lactic acid bacterium isolated from spent mushroom substrates.</title>
        <authorList>
            <person name="Tohno M."/>
            <person name="Tanizawa Y."/>
            <person name="Kojima Y."/>
            <person name="Sakamoto M."/>
            <person name="Nakamura Y."/>
            <person name="Ohkuma M."/>
            <person name="Kobayashi H."/>
        </authorList>
    </citation>
    <scope>NUCLEOTIDE SEQUENCE [LARGE SCALE GENOMIC DNA]</scope>
    <source>
        <strain evidence="3 4">YK43</strain>
    </source>
</reference>
<dbReference type="CDD" id="cd00118">
    <property type="entry name" value="LysM"/>
    <property type="match status" value="1"/>
</dbReference>
<protein>
    <submittedName>
        <fullName evidence="3">LysM-domain protein/autolysin</fullName>
    </submittedName>
</protein>
<sequence length="191" mass="20502">MANHKKHRNSHKKKLMKRIAWGAVAVVVLLLAGVWAWKSPLVQSRVQASFGNNAAYQKKEYDHQRAIAKKKYGKQASSAVSAKKTTTEEKQDSSSEQASENSTASSTSSSAHKTDSGKYTYITVESGEYLSTIASEYGTTVDELMELNDLDSREISAGARLKVPSDGNSTASSSAASDSSTTDGDTAAQDQ</sequence>
<dbReference type="RefSeq" id="WP_124977735.1">
    <property type="nucleotide sequence ID" value="NZ_BFFP01000035.1"/>
</dbReference>
<gene>
    <name evidence="3" type="ORF">LFYK43_18940</name>
</gene>
<dbReference type="SUPFAM" id="SSF54106">
    <property type="entry name" value="LysM domain"/>
    <property type="match status" value="1"/>
</dbReference>
<evidence type="ECO:0000313" key="3">
    <source>
        <dbReference type="EMBL" id="GBG95435.1"/>
    </source>
</evidence>
<dbReference type="PROSITE" id="PS51782">
    <property type="entry name" value="LYSM"/>
    <property type="match status" value="1"/>
</dbReference>
<feature type="compositionally biased region" description="Low complexity" evidence="1">
    <location>
        <begin position="94"/>
        <end position="111"/>
    </location>
</feature>
<dbReference type="AlphaFoldDB" id="A0A401IVA5"/>
<dbReference type="PANTHER" id="PTHR33734">
    <property type="entry name" value="LYSM DOMAIN-CONTAINING GPI-ANCHORED PROTEIN 2"/>
    <property type="match status" value="1"/>
</dbReference>
<dbReference type="EMBL" id="BFFP01000035">
    <property type="protein sequence ID" value="GBG95435.1"/>
    <property type="molecule type" value="Genomic_DNA"/>
</dbReference>
<feature type="region of interest" description="Disordered" evidence="1">
    <location>
        <begin position="158"/>
        <end position="191"/>
    </location>
</feature>
<feature type="region of interest" description="Disordered" evidence="1">
    <location>
        <begin position="77"/>
        <end position="115"/>
    </location>
</feature>
<dbReference type="Proteomes" id="UP000286848">
    <property type="component" value="Unassembled WGS sequence"/>
</dbReference>
<dbReference type="SMART" id="SM00257">
    <property type="entry name" value="LysM"/>
    <property type="match status" value="1"/>
</dbReference>
<name>A0A401IVA5_9LACO</name>
<evidence type="ECO:0000256" key="1">
    <source>
        <dbReference type="SAM" id="MobiDB-lite"/>
    </source>
</evidence>
<accession>A0A401IVA5</accession>
<dbReference type="Pfam" id="PF01476">
    <property type="entry name" value="LysM"/>
    <property type="match status" value="1"/>
</dbReference>
<keyword evidence="4" id="KW-1185">Reference proteome</keyword>
<comment type="caution">
    <text evidence="3">The sequence shown here is derived from an EMBL/GenBank/DDBJ whole genome shotgun (WGS) entry which is preliminary data.</text>
</comment>
<proteinExistence type="predicted"/>
<dbReference type="Gene3D" id="3.10.350.10">
    <property type="entry name" value="LysM domain"/>
    <property type="match status" value="1"/>
</dbReference>
<feature type="compositionally biased region" description="Low complexity" evidence="1">
    <location>
        <begin position="165"/>
        <end position="191"/>
    </location>
</feature>
<evidence type="ECO:0000259" key="2">
    <source>
        <dbReference type="PROSITE" id="PS51782"/>
    </source>
</evidence>
<dbReference type="OrthoDB" id="2307551at2"/>
<dbReference type="InterPro" id="IPR018392">
    <property type="entry name" value="LysM"/>
</dbReference>
<evidence type="ECO:0000313" key="4">
    <source>
        <dbReference type="Proteomes" id="UP000286848"/>
    </source>
</evidence>
<feature type="domain" description="LysM" evidence="2">
    <location>
        <begin position="120"/>
        <end position="163"/>
    </location>
</feature>
<dbReference type="InterPro" id="IPR036779">
    <property type="entry name" value="LysM_dom_sf"/>
</dbReference>